<sequence>MEDSDSVATLMDSTTSKIQQLQKAFAELENYRAVTLNMKWKELEEHFHGLEKSLKRRFHELEDQEKEFENKTMKARQLLEKREAAVFAKEQASFQRIQEKRDAAVFAIVNAREKHRKISSRELGTVSNGGKGGIVVVEENPVDNVSTAAEGNVEDVKLHENGNVELVSYPELVKLCKEMDAAGIHKFISDNRKNLAAVRDEIPNALRAAPNAARLVLDSLEGFYCTEVSNQDVKKDANLLGLRRTCIMLMECLCDFLSNSDCVSNVISEDIKDRAKAVAEEWKPRLDALDMDASNGNSLEAHAFLQLVASFGIASGFDEEELSRLIPMVSRRRQTADLCRFLGLSEKMSGVIEVLVNSGRQIDAVNLAFAFDLTEQFSPVTLLKSYLKDARKASSPVKSVNSSPTAQINGGVRERLLTWQLNMNDCLEMGKECDHRQESFILETLRGCARDSSVSEEFSSRITGSSFIMIILVPNSSLADRNTTLQNVMSPDLKDMHVVTAREVFNSQCTLYTELLNLLLKYGMTRMWMGGDADPLWDQMDKILVVCLLASVSVKLNQNKWTHHPVPHIEFNERELVALKAVIKCIEEHKLDEQYPLDPLQKRLIQLEKAKADKKRETEATKPQPKRPRANGAGYGPRVTNIPCDKTSYARVADRYPQYVYDRPPYMYPAPTDNHCPPLMSTATYNMSPSLGNYFGNGYQYQATYLH</sequence>
<keyword evidence="4 5" id="KW-0287">Flowering</keyword>
<name>A0AAQ3NV24_VIGMU</name>
<dbReference type="PANTHER" id="PTHR31791:SF4">
    <property type="entry name" value="FRIGIDA-LIKE PROTEIN 3"/>
    <property type="match status" value="1"/>
</dbReference>
<evidence type="ECO:0000313" key="8">
    <source>
        <dbReference type="EMBL" id="WVZ16740.1"/>
    </source>
</evidence>
<evidence type="ECO:0000313" key="9">
    <source>
        <dbReference type="Proteomes" id="UP001374535"/>
    </source>
</evidence>
<evidence type="ECO:0000256" key="5">
    <source>
        <dbReference type="RuleBase" id="RU364012"/>
    </source>
</evidence>
<accession>A0AAQ3NV24</accession>
<organism evidence="8 9">
    <name type="scientific">Vigna mungo</name>
    <name type="common">Black gram</name>
    <name type="synonym">Phaseolus mungo</name>
    <dbReference type="NCBI Taxonomy" id="3915"/>
    <lineage>
        <taxon>Eukaryota</taxon>
        <taxon>Viridiplantae</taxon>
        <taxon>Streptophyta</taxon>
        <taxon>Embryophyta</taxon>
        <taxon>Tracheophyta</taxon>
        <taxon>Spermatophyta</taxon>
        <taxon>Magnoliopsida</taxon>
        <taxon>eudicotyledons</taxon>
        <taxon>Gunneridae</taxon>
        <taxon>Pentapetalae</taxon>
        <taxon>rosids</taxon>
        <taxon>fabids</taxon>
        <taxon>Fabales</taxon>
        <taxon>Fabaceae</taxon>
        <taxon>Papilionoideae</taxon>
        <taxon>50 kb inversion clade</taxon>
        <taxon>NPAAA clade</taxon>
        <taxon>indigoferoid/millettioid clade</taxon>
        <taxon>Phaseoleae</taxon>
        <taxon>Vigna</taxon>
    </lineage>
</organism>
<feature type="region of interest" description="Disordered" evidence="7">
    <location>
        <begin position="611"/>
        <end position="637"/>
    </location>
</feature>
<evidence type="ECO:0000256" key="3">
    <source>
        <dbReference type="ARBA" id="ARBA00022782"/>
    </source>
</evidence>
<evidence type="ECO:0000256" key="6">
    <source>
        <dbReference type="SAM" id="Coils"/>
    </source>
</evidence>
<gene>
    <name evidence="8" type="ORF">V8G54_009722</name>
</gene>
<proteinExistence type="inferred from homology"/>
<evidence type="ECO:0000256" key="2">
    <source>
        <dbReference type="ARBA" id="ARBA00022473"/>
    </source>
</evidence>
<keyword evidence="3 5" id="KW-0221">Differentiation</keyword>
<protein>
    <recommendedName>
        <fullName evidence="5">FRIGIDA-like protein</fullName>
    </recommendedName>
</protein>
<dbReference type="Proteomes" id="UP001374535">
    <property type="component" value="Chromosome 3"/>
</dbReference>
<evidence type="ECO:0000256" key="4">
    <source>
        <dbReference type="ARBA" id="ARBA00023089"/>
    </source>
</evidence>
<keyword evidence="9" id="KW-1185">Reference proteome</keyword>
<feature type="compositionally biased region" description="Basic and acidic residues" evidence="7">
    <location>
        <begin position="611"/>
        <end position="620"/>
    </location>
</feature>
<dbReference type="Pfam" id="PF07899">
    <property type="entry name" value="Frigida"/>
    <property type="match status" value="2"/>
</dbReference>
<dbReference type="AlphaFoldDB" id="A0AAQ3NV24"/>
<dbReference type="GO" id="GO:0030154">
    <property type="term" value="P:cell differentiation"/>
    <property type="evidence" value="ECO:0007669"/>
    <property type="project" value="UniProtKB-KW"/>
</dbReference>
<reference evidence="8 9" key="1">
    <citation type="journal article" date="2023" name="Life. Sci Alliance">
        <title>Evolutionary insights into 3D genome organization and epigenetic landscape of Vigna mungo.</title>
        <authorList>
            <person name="Junaid A."/>
            <person name="Singh B."/>
            <person name="Bhatia S."/>
        </authorList>
    </citation>
    <scope>NUCLEOTIDE SEQUENCE [LARGE SCALE GENOMIC DNA]</scope>
    <source>
        <strain evidence="8">Urdbean</strain>
    </source>
</reference>
<dbReference type="EMBL" id="CP144698">
    <property type="protein sequence ID" value="WVZ16740.1"/>
    <property type="molecule type" value="Genomic_DNA"/>
</dbReference>
<dbReference type="InterPro" id="IPR012474">
    <property type="entry name" value="Frigida"/>
</dbReference>
<evidence type="ECO:0000256" key="7">
    <source>
        <dbReference type="SAM" id="MobiDB-lite"/>
    </source>
</evidence>
<keyword evidence="6" id="KW-0175">Coiled coil</keyword>
<dbReference type="GO" id="GO:0009908">
    <property type="term" value="P:flower development"/>
    <property type="evidence" value="ECO:0007669"/>
    <property type="project" value="UniProtKB-KW"/>
</dbReference>
<keyword evidence="2 5" id="KW-0217">Developmental protein</keyword>
<dbReference type="PANTHER" id="PTHR31791">
    <property type="entry name" value="FRIGIDA-LIKE PROTEIN 3-RELATED"/>
    <property type="match status" value="1"/>
</dbReference>
<feature type="coiled-coil region" evidence="6">
    <location>
        <begin position="11"/>
        <end position="81"/>
    </location>
</feature>
<evidence type="ECO:0000256" key="1">
    <source>
        <dbReference type="ARBA" id="ARBA00008956"/>
    </source>
</evidence>
<comment type="similarity">
    <text evidence="1 5">Belongs to the Frigida family.</text>
</comment>